<organism evidence="1 2">
    <name type="scientific">Antrihabitans stalactiti</name>
    <dbReference type="NCBI Taxonomy" id="2584121"/>
    <lineage>
        <taxon>Bacteria</taxon>
        <taxon>Bacillati</taxon>
        <taxon>Actinomycetota</taxon>
        <taxon>Actinomycetes</taxon>
        <taxon>Mycobacteriales</taxon>
        <taxon>Nocardiaceae</taxon>
        <taxon>Antrihabitans</taxon>
    </lineage>
</organism>
<comment type="caution">
    <text evidence="1">The sequence shown here is derived from an EMBL/GenBank/DDBJ whole genome shotgun (WGS) entry which is preliminary data.</text>
</comment>
<reference evidence="1 2" key="2">
    <citation type="submission" date="2020-06" db="EMBL/GenBank/DDBJ databases">
        <title>Antribacter stalactiti gen. nov., sp. nov., a new member of the family Nacardiaceae isolated from a cave.</title>
        <authorList>
            <person name="Kim I.S."/>
        </authorList>
    </citation>
    <scope>NUCLEOTIDE SEQUENCE [LARGE SCALE GENOMIC DNA]</scope>
    <source>
        <strain evidence="1 2">YC2-7</strain>
    </source>
</reference>
<keyword evidence="2" id="KW-1185">Reference proteome</keyword>
<evidence type="ECO:0008006" key="3">
    <source>
        <dbReference type="Google" id="ProtNLM"/>
    </source>
</evidence>
<dbReference type="EMBL" id="VCQU01000015">
    <property type="protein sequence ID" value="NMN99201.1"/>
    <property type="molecule type" value="Genomic_DNA"/>
</dbReference>
<proteinExistence type="predicted"/>
<name>A0A848KLW4_9NOCA</name>
<dbReference type="RefSeq" id="WP_169594258.1">
    <property type="nucleotide sequence ID" value="NZ_VCQU01000015.1"/>
</dbReference>
<dbReference type="AlphaFoldDB" id="A0A848KLW4"/>
<reference evidence="1 2" key="1">
    <citation type="submission" date="2019-05" db="EMBL/GenBank/DDBJ databases">
        <authorList>
            <person name="Lee S.D."/>
        </authorList>
    </citation>
    <scope>NUCLEOTIDE SEQUENCE [LARGE SCALE GENOMIC DNA]</scope>
    <source>
        <strain evidence="1 2">YC2-7</strain>
    </source>
</reference>
<evidence type="ECO:0000313" key="1">
    <source>
        <dbReference type="EMBL" id="NMN99201.1"/>
    </source>
</evidence>
<protein>
    <recommendedName>
        <fullName evidence="3">SMI1/KNR4 family protein</fullName>
    </recommendedName>
</protein>
<dbReference type="Proteomes" id="UP000535543">
    <property type="component" value="Unassembled WGS sequence"/>
</dbReference>
<gene>
    <name evidence="1" type="ORF">FGL95_29680</name>
</gene>
<sequence length="183" mass="19845">MNVDAHDWSELLGSLMSIRRQETDVDVLLTTPHLPADESALSGAEVRLGRLLDPQHRQLLASANGWPSMTSDVTLLGAGDLGDGELWDTASAVLDEFYAAGAPDEMPPREALIPVAVGVESATVVVVWTNGPVTDDGHTVLWLFDGRGEAFDNTWKWVVALVAREEQRNEALHRLDTGLAQPI</sequence>
<accession>A0A848KLW4</accession>
<evidence type="ECO:0000313" key="2">
    <source>
        <dbReference type="Proteomes" id="UP000535543"/>
    </source>
</evidence>